<feature type="transmembrane region" description="Helical" evidence="2">
    <location>
        <begin position="207"/>
        <end position="225"/>
    </location>
</feature>
<keyword evidence="2" id="KW-0812">Transmembrane</keyword>
<feature type="transmembrane region" description="Helical" evidence="2">
    <location>
        <begin position="109"/>
        <end position="126"/>
    </location>
</feature>
<organism evidence="4 5">
    <name type="scientific">Actinomadura pelletieri DSM 43383</name>
    <dbReference type="NCBI Taxonomy" id="1120940"/>
    <lineage>
        <taxon>Bacteria</taxon>
        <taxon>Bacillati</taxon>
        <taxon>Actinomycetota</taxon>
        <taxon>Actinomycetes</taxon>
        <taxon>Streptosporangiales</taxon>
        <taxon>Thermomonosporaceae</taxon>
        <taxon>Actinomadura</taxon>
    </lineage>
</organism>
<accession>A0A495QLZ3</accession>
<name>A0A495QLZ3_9ACTN</name>
<dbReference type="CDD" id="cd03506">
    <property type="entry name" value="Delta6-FADS-like"/>
    <property type="match status" value="1"/>
</dbReference>
<evidence type="ECO:0000313" key="4">
    <source>
        <dbReference type="EMBL" id="RKS73602.1"/>
    </source>
</evidence>
<keyword evidence="5" id="KW-1185">Reference proteome</keyword>
<gene>
    <name evidence="4" type="ORF">BZB76_4304</name>
</gene>
<dbReference type="InterPro" id="IPR012171">
    <property type="entry name" value="Fatty_acid_desaturase"/>
</dbReference>
<proteinExistence type="predicted"/>
<dbReference type="Pfam" id="PF00487">
    <property type="entry name" value="FA_desaturase"/>
    <property type="match status" value="1"/>
</dbReference>
<evidence type="ECO:0000259" key="3">
    <source>
        <dbReference type="Pfam" id="PF00487"/>
    </source>
</evidence>
<reference evidence="4 5" key="1">
    <citation type="submission" date="2018-10" db="EMBL/GenBank/DDBJ databases">
        <title>Genomic Encyclopedia of Archaeal and Bacterial Type Strains, Phase II (KMG-II): from individual species to whole genera.</title>
        <authorList>
            <person name="Goeker M."/>
        </authorList>
    </citation>
    <scope>NUCLEOTIDE SEQUENCE [LARGE SCALE GENOMIC DNA]</scope>
    <source>
        <strain evidence="4 5">DSM 43383</strain>
    </source>
</reference>
<dbReference type="InterPro" id="IPR005804">
    <property type="entry name" value="FA_desaturase_dom"/>
</dbReference>
<dbReference type="PANTHER" id="PTHR19353">
    <property type="entry name" value="FATTY ACID DESATURASE 2"/>
    <property type="match status" value="1"/>
</dbReference>
<dbReference type="Proteomes" id="UP000274601">
    <property type="component" value="Unassembled WGS sequence"/>
</dbReference>
<dbReference type="GO" id="GO:0016717">
    <property type="term" value="F:oxidoreductase activity, acting on paired donors, with oxidation of a pair of donors resulting in the reduction of molecular oxygen to two molecules of water"/>
    <property type="evidence" value="ECO:0007669"/>
    <property type="project" value="TreeGrafter"/>
</dbReference>
<evidence type="ECO:0000256" key="1">
    <source>
        <dbReference type="SAM" id="MobiDB-lite"/>
    </source>
</evidence>
<dbReference type="PANTHER" id="PTHR19353:SF19">
    <property type="entry name" value="DELTA(5) FATTY ACID DESATURASE C-RELATED"/>
    <property type="match status" value="1"/>
</dbReference>
<feature type="transmembrane region" description="Helical" evidence="2">
    <location>
        <begin position="71"/>
        <end position="89"/>
    </location>
</feature>
<dbReference type="GO" id="GO:0008610">
    <property type="term" value="P:lipid biosynthetic process"/>
    <property type="evidence" value="ECO:0007669"/>
    <property type="project" value="UniProtKB-ARBA"/>
</dbReference>
<dbReference type="OrthoDB" id="104711at2"/>
<dbReference type="GO" id="GO:0016020">
    <property type="term" value="C:membrane"/>
    <property type="evidence" value="ECO:0007669"/>
    <property type="project" value="TreeGrafter"/>
</dbReference>
<sequence>MAVTLPAPPVPSASGSGGSARSGGSDFAPLARRVRASGLLERRRGYYAWAIGVNLVATAALWAAVAWAGDGWWTVLLGVPLAVVAVRTAFLGHDAGHRQIARSARVNRWLGLVLGNLLLGMGHGWWSDKHNRHHANPNHVGKDPDVGEGVLAWTQEQAGRQRGVLRWVVRHQAKLFFPLLALEGVNLKVGSLLFLRGRSRRDRFVEGGLLLVHVVGYFALALALLPVGQALALVAVQHAVFGVHLGAVFAPNHKGMAMPEPGVRWDHLRRQVLTSRNVRGGVVTDWLMGGLNYQIEHHLFPGMPRCNLRRVRPLVRAHCAEVGVAYVESGLVGSYRLALGYMREVGEPLR</sequence>
<dbReference type="EMBL" id="RBWU01000004">
    <property type="protein sequence ID" value="RKS73602.1"/>
    <property type="molecule type" value="Genomic_DNA"/>
</dbReference>
<dbReference type="AlphaFoldDB" id="A0A495QLZ3"/>
<feature type="domain" description="Fatty acid desaturase" evidence="3">
    <location>
        <begin position="71"/>
        <end position="328"/>
    </location>
</feature>
<keyword evidence="2" id="KW-1133">Transmembrane helix</keyword>
<feature type="transmembrane region" description="Helical" evidence="2">
    <location>
        <begin position="175"/>
        <end position="195"/>
    </location>
</feature>
<evidence type="ECO:0000256" key="2">
    <source>
        <dbReference type="SAM" id="Phobius"/>
    </source>
</evidence>
<feature type="compositionally biased region" description="Pro residues" evidence="1">
    <location>
        <begin position="1"/>
        <end position="11"/>
    </location>
</feature>
<dbReference type="PIRSF" id="PIRSF015921">
    <property type="entry name" value="FA_sphinglp_des"/>
    <property type="match status" value="1"/>
</dbReference>
<keyword evidence="2" id="KW-0472">Membrane</keyword>
<feature type="transmembrane region" description="Helical" evidence="2">
    <location>
        <begin position="46"/>
        <end position="65"/>
    </location>
</feature>
<protein>
    <submittedName>
        <fullName evidence="4">Fatty acid desaturase</fullName>
    </submittedName>
</protein>
<evidence type="ECO:0000313" key="5">
    <source>
        <dbReference type="Proteomes" id="UP000274601"/>
    </source>
</evidence>
<comment type="caution">
    <text evidence="4">The sequence shown here is derived from an EMBL/GenBank/DDBJ whole genome shotgun (WGS) entry which is preliminary data.</text>
</comment>
<feature type="region of interest" description="Disordered" evidence="1">
    <location>
        <begin position="1"/>
        <end position="25"/>
    </location>
</feature>